<evidence type="ECO:0000256" key="3">
    <source>
        <dbReference type="ARBA" id="ARBA00022448"/>
    </source>
</evidence>
<evidence type="ECO:0000313" key="10">
    <source>
        <dbReference type="Proteomes" id="UP001530400"/>
    </source>
</evidence>
<dbReference type="Pfam" id="PF16213">
    <property type="entry name" value="DCB"/>
    <property type="match status" value="1"/>
</dbReference>
<keyword evidence="4" id="KW-0963">Cytoplasm</keyword>
<dbReference type="SUPFAM" id="SSF48425">
    <property type="entry name" value="Sec7 domain"/>
    <property type="match status" value="1"/>
</dbReference>
<dbReference type="InterPro" id="IPR015403">
    <property type="entry name" value="Mon2/Sec7/BIG1-like_HDS"/>
</dbReference>
<comment type="caution">
    <text evidence="9">The sequence shown here is derived from an EMBL/GenBank/DDBJ whole genome shotgun (WGS) entry which is preliminary data.</text>
</comment>
<dbReference type="Gene3D" id="1.10.1000.11">
    <property type="entry name" value="Arf Nucleotide-binding Site Opener,domain 2"/>
    <property type="match status" value="1"/>
</dbReference>
<feature type="domain" description="SEC7" evidence="8">
    <location>
        <begin position="864"/>
        <end position="1072"/>
    </location>
</feature>
<evidence type="ECO:0000259" key="8">
    <source>
        <dbReference type="PROSITE" id="PS50190"/>
    </source>
</evidence>
<keyword evidence="3" id="KW-0813">Transport</keyword>
<feature type="region of interest" description="Disordered" evidence="7">
    <location>
        <begin position="101"/>
        <end position="140"/>
    </location>
</feature>
<keyword evidence="6" id="KW-0472">Membrane</keyword>
<accession>A0ABD3N708</accession>
<feature type="compositionally biased region" description="Polar residues" evidence="7">
    <location>
        <begin position="273"/>
        <end position="295"/>
    </location>
</feature>
<feature type="compositionally biased region" description="Polar residues" evidence="7">
    <location>
        <begin position="1137"/>
        <end position="1152"/>
    </location>
</feature>
<dbReference type="Pfam" id="PF12783">
    <property type="entry name" value="Sec7-like_HUS"/>
    <property type="match status" value="1"/>
</dbReference>
<feature type="compositionally biased region" description="Polar residues" evidence="7">
    <location>
        <begin position="1368"/>
        <end position="1380"/>
    </location>
</feature>
<feature type="compositionally biased region" description="Acidic residues" evidence="7">
    <location>
        <begin position="197"/>
        <end position="209"/>
    </location>
</feature>
<dbReference type="InterPro" id="IPR000904">
    <property type="entry name" value="Sec7_dom"/>
</dbReference>
<dbReference type="Pfam" id="PF09324">
    <property type="entry name" value="Sec7-like_HDS"/>
    <property type="match status" value="1"/>
</dbReference>
<evidence type="ECO:0000256" key="4">
    <source>
        <dbReference type="ARBA" id="ARBA00022490"/>
    </source>
</evidence>
<dbReference type="InterPro" id="IPR032629">
    <property type="entry name" value="DCB_dom"/>
</dbReference>
<feature type="compositionally biased region" description="Basic and acidic residues" evidence="7">
    <location>
        <begin position="838"/>
        <end position="850"/>
    </location>
</feature>
<dbReference type="Pfam" id="PF01369">
    <property type="entry name" value="Sec7"/>
    <property type="match status" value="1"/>
</dbReference>
<dbReference type="Pfam" id="PF20252">
    <property type="entry name" value="BIG2_C"/>
    <property type="match status" value="1"/>
</dbReference>
<keyword evidence="5" id="KW-0653">Protein transport</keyword>
<dbReference type="PANTHER" id="PTHR10663:SF375">
    <property type="entry name" value="LD29171P"/>
    <property type="match status" value="1"/>
</dbReference>
<dbReference type="CDD" id="cd00171">
    <property type="entry name" value="Sec7"/>
    <property type="match status" value="1"/>
</dbReference>
<dbReference type="GO" id="GO:0005737">
    <property type="term" value="C:cytoplasm"/>
    <property type="evidence" value="ECO:0007669"/>
    <property type="project" value="UniProtKB-SubCell"/>
</dbReference>
<name>A0ABD3N708_9STRA</name>
<dbReference type="PROSITE" id="PS50190">
    <property type="entry name" value="SEC7"/>
    <property type="match status" value="1"/>
</dbReference>
<dbReference type="InterPro" id="IPR035999">
    <property type="entry name" value="Sec7_dom_sf"/>
</dbReference>
<gene>
    <name evidence="9" type="ORF">ACHAWO_008609</name>
</gene>
<dbReference type="SMART" id="SM00222">
    <property type="entry name" value="Sec7"/>
    <property type="match status" value="1"/>
</dbReference>
<reference evidence="9 10" key="1">
    <citation type="submission" date="2024-10" db="EMBL/GenBank/DDBJ databases">
        <title>Updated reference genomes for cyclostephanoid diatoms.</title>
        <authorList>
            <person name="Roberts W.R."/>
            <person name="Alverson A.J."/>
        </authorList>
    </citation>
    <scope>NUCLEOTIDE SEQUENCE [LARGE SCALE GENOMIC DNA]</scope>
    <source>
        <strain evidence="9 10">AJA010-31</strain>
    </source>
</reference>
<evidence type="ECO:0000256" key="1">
    <source>
        <dbReference type="ARBA" id="ARBA00004370"/>
    </source>
</evidence>
<dbReference type="Gene3D" id="1.10.220.20">
    <property type="match status" value="1"/>
</dbReference>
<dbReference type="InterPro" id="IPR023394">
    <property type="entry name" value="Sec7_C_sf"/>
</dbReference>
<evidence type="ECO:0000256" key="2">
    <source>
        <dbReference type="ARBA" id="ARBA00004496"/>
    </source>
</evidence>
<dbReference type="PANTHER" id="PTHR10663">
    <property type="entry name" value="GUANYL-NUCLEOTIDE EXCHANGE FACTOR"/>
    <property type="match status" value="1"/>
</dbReference>
<dbReference type="GO" id="GO:0015031">
    <property type="term" value="P:protein transport"/>
    <property type="evidence" value="ECO:0007669"/>
    <property type="project" value="UniProtKB-KW"/>
</dbReference>
<evidence type="ECO:0000256" key="7">
    <source>
        <dbReference type="SAM" id="MobiDB-lite"/>
    </source>
</evidence>
<sequence length="2222" mass="244192">MFNLPSLTSEIKKSTQPSSATSTKQQHSQHHTLITLIHTKTTSLSKLISKAPRKHKDILGVLDEANDALAEFKDISWPPEKERVEELLEVPSWLLREDDATNVSDGEQQASKVSTTSADTGSSNSVHSTNSQRERREATVDALEKELQEISVEDQEEREELRREVLSAADTAGISRDVDGDRDGDDYDADDKQGSAETDDADDIMDAIENDIKAKKSQTQKSDGEAAAGSAVETKQQTDNTTNDAPSSQQFEQQKAAAIQKFESIVQKKSKGETPQSMISVTPNTTNANTKPSSSDTRRLSNVDAAAMEPMHPAIITTLHGLCTIISSESKTPKMAEMALECITILTNNRYVSGVAGGRMKLEQQRKMIVSEANNNSTNPAASGNVAAAPGHDGRDGGLSFLGYVVESITRASESSSEQVQSCMAKALLSIMTCPKCGVHEAAMLQAVRSAFHVYLVGKTVAGKEMAKRTLVDMLKSVFNRMEAYDVMNQKKEDEAIPAVGTAGSGDEGTEATAQTATTNGTNSGVENEATSLSPVSKKNDASVAAANSIGAFASQYHTDSYLLFRALCKLSSKTLPGDENVVGMASTATTTNFFSTAQPVDPLALNSKILSLELILAVFEHCGDAFRNGEKFIYAVQSYLCVSLLKNCMSNQTSVAHLSLKIFLLLVKKFKTHLKSEIEVFVANILLRVLESPNSPFEQKVLVLEALRALCADPQMLTQLFLNYDCDFDAVNLYKDIVHHVTRISARACALSNSTTVTKKDLDQEMDLSRTGLEVLVVILRSFLKALDLPGGDDVFDENDGSSSLSLLRQNMKLDIKKESDFDDKISNRNHSSADTMSDKVDSNSELHRMGSSSGFAEKIVDAFDKKRTAEQNFEIGMVKFTLSLKSGLQFFIESGFVQLDARDMARFLFENKERLDKTQTGEVLGKETDAAFVKDAEATSEKGGKGFFLRVLHHYVDLMNFDGLMFDDAIRLFLSGFRLPGEAQKIDRIMEKFAERYTRQNADVFPNADTAFILAFSVIMLNTDLHNPSIKPEKRMTLESFIRNNRGISVDGGDLPSEFLSGIFNRIKEQPFSLKEDDEAREKAATKENTTFDSLFVFEGPFGVTSEDKKREKFRKEREEMMAASEQLFKKRPAKNTTPRKQSQEASLDSVSPGDVVKPMFDVTWGPLIGTLSQVLESSSNETITALCLGGFVYSIRLSSHSGMSLARNTFVNSLCKFTTLGSIKEMKSKNIECIRTLLSIAIIDGEYLGESWSPILQCISQLGRLHLFASGLDSEDQFLEPGSPQLAKISDAAREMEENNGKAVLAAVNEILIDKVFSSTVTLSARGIVSFIEQLIAVSDAEISGDTKKGISGVSSVGSSPAMPTKSTAGKVTSSAHGSEGPRIFSLQRLVEVADYNMNIRPRLTWSQIWETMGGHFAKVGCHENSMVSMFAIDALRQLSFKFLEKPELSDFNFQRLFLKPFLVIMESPESREDTRELVLRCVDNIIRSLAHNLRSGWKIFFSILMSSSSDASAKINTLGLAILQRLLDEHLNELCRLADTVESEHDDGSEEMSSLERHQRNTNAEDFVGLCRASLSFVQTEESENPLPIGLSMRALCHTACYADLIADKRVLPPVSGHQCTEPMASGYTYEELAEEESLQMALWRPLLDGLAAGMCSTASSISGGVGCLVQRGSLMALRAILLRHGELFTVNQWSVILNFVILPAIQIGAESDSSPVLQILSDSPSVSSLDFLGEPLPTPPACDDEGLKKFEEMAQSEDTSPKRSLGNAELLVEASFADLRHGGDGDLSKAYNLKKKDAEKRMIDLQPFPDSWIATTAPIALGLLSDLIGEHFLNLGSEARDVLWPPIMSQLLRWSIGASQDDVEIDNMRDNGNGIRIDTEDWQPCEAIVRITCKEWGRCLLSVAHAVPSLPKEELQSWLITLTMHLSEALSANSTLESKFIEDIVQTKLQVMGMGSKPESPPNGKETSRKYLDLLPRLKIRCVASHCLQKYLAPVSDLPIFTQESQASSVLNTLRESRALANQARDNGDLAHAFQEACFDQWGVSVDQVDSALLRSNSQGWHRGSCPMFFLTQEAGASKAEILLLSSLYSSKPQDLINSQGWGNVAFAEPLLMDRIREIMASFLASEQQDGPNIDPNIWRNANESGCQVAYYCTSYVGVVINILEAVLKMDADKFSRHKDTLFPMLCSLVCSQSDEIRELVADNFRSHVAPLIGVDN</sequence>
<feature type="compositionally biased region" description="Polar residues" evidence="7">
    <location>
        <begin position="233"/>
        <end position="253"/>
    </location>
</feature>
<dbReference type="InterPro" id="IPR046455">
    <property type="entry name" value="Sec7/BIG1-like_C"/>
</dbReference>
<feature type="region of interest" description="Disordered" evidence="7">
    <location>
        <begin position="1"/>
        <end position="31"/>
    </location>
</feature>
<proteinExistence type="predicted"/>
<protein>
    <recommendedName>
        <fullName evidence="8">SEC7 domain-containing protein</fullName>
    </recommendedName>
</protein>
<dbReference type="InterPro" id="IPR016024">
    <property type="entry name" value="ARM-type_fold"/>
</dbReference>
<dbReference type="InterPro" id="IPR032691">
    <property type="entry name" value="Mon2/Sec7/BIG1-like_HUS"/>
</dbReference>
<feature type="compositionally biased region" description="Polar residues" evidence="7">
    <location>
        <begin position="1"/>
        <end position="26"/>
    </location>
</feature>
<dbReference type="EMBL" id="JALLPJ020001346">
    <property type="protein sequence ID" value="KAL3768480.1"/>
    <property type="molecule type" value="Genomic_DNA"/>
</dbReference>
<dbReference type="SUPFAM" id="SSF48371">
    <property type="entry name" value="ARM repeat"/>
    <property type="match status" value="1"/>
</dbReference>
<evidence type="ECO:0000313" key="9">
    <source>
        <dbReference type="EMBL" id="KAL3768480.1"/>
    </source>
</evidence>
<keyword evidence="10" id="KW-1185">Reference proteome</keyword>
<feature type="region of interest" description="Disordered" evidence="7">
    <location>
        <begin position="1130"/>
        <end position="1154"/>
    </location>
</feature>
<feature type="region of interest" description="Disordered" evidence="7">
    <location>
        <begin position="1356"/>
        <end position="1382"/>
    </location>
</feature>
<feature type="compositionally biased region" description="Polar residues" evidence="7">
    <location>
        <begin position="524"/>
        <end position="535"/>
    </location>
</feature>
<feature type="compositionally biased region" description="Polar residues" evidence="7">
    <location>
        <begin position="101"/>
        <end position="131"/>
    </location>
</feature>
<evidence type="ECO:0000256" key="6">
    <source>
        <dbReference type="ARBA" id="ARBA00023136"/>
    </source>
</evidence>
<evidence type="ECO:0000256" key="5">
    <source>
        <dbReference type="ARBA" id="ARBA00022927"/>
    </source>
</evidence>
<feature type="region of interest" description="Disordered" evidence="7">
    <location>
        <begin position="826"/>
        <end position="850"/>
    </location>
</feature>
<dbReference type="GO" id="GO:0016020">
    <property type="term" value="C:membrane"/>
    <property type="evidence" value="ECO:0007669"/>
    <property type="project" value="UniProtKB-SubCell"/>
</dbReference>
<comment type="subcellular location">
    <subcellularLocation>
        <location evidence="2">Cytoplasm</location>
    </subcellularLocation>
    <subcellularLocation>
        <location evidence="1">Membrane</location>
    </subcellularLocation>
</comment>
<dbReference type="FunFam" id="1.10.1000.11:FF:000002">
    <property type="entry name" value="Cytohesin 1"/>
    <property type="match status" value="1"/>
</dbReference>
<feature type="region of interest" description="Disordered" evidence="7">
    <location>
        <begin position="172"/>
        <end position="298"/>
    </location>
</feature>
<feature type="region of interest" description="Disordered" evidence="7">
    <location>
        <begin position="496"/>
        <end position="535"/>
    </location>
</feature>
<feature type="compositionally biased region" description="Low complexity" evidence="7">
    <location>
        <begin position="511"/>
        <end position="523"/>
    </location>
</feature>
<dbReference type="Proteomes" id="UP001530400">
    <property type="component" value="Unassembled WGS sequence"/>
</dbReference>
<organism evidence="9 10">
    <name type="scientific">Cyclotella atomus</name>
    <dbReference type="NCBI Taxonomy" id="382360"/>
    <lineage>
        <taxon>Eukaryota</taxon>
        <taxon>Sar</taxon>
        <taxon>Stramenopiles</taxon>
        <taxon>Ochrophyta</taxon>
        <taxon>Bacillariophyta</taxon>
        <taxon>Coscinodiscophyceae</taxon>
        <taxon>Thalassiosirophycidae</taxon>
        <taxon>Stephanodiscales</taxon>
        <taxon>Stephanodiscaceae</taxon>
        <taxon>Cyclotella</taxon>
    </lineage>
</organism>